<name>A0A6A4PBC1_LUPAL</name>
<keyword evidence="2" id="KW-1185">Reference proteome</keyword>
<reference evidence="2" key="1">
    <citation type="journal article" date="2020" name="Nat. Commun.">
        <title>Genome sequence of the cluster root forming white lupin.</title>
        <authorList>
            <person name="Hufnagel B."/>
            <person name="Marques A."/>
            <person name="Soriano A."/>
            <person name="Marques L."/>
            <person name="Divol F."/>
            <person name="Doumas P."/>
            <person name="Sallet E."/>
            <person name="Mancinotti D."/>
            <person name="Carrere S."/>
            <person name="Marande W."/>
            <person name="Arribat S."/>
            <person name="Keller J."/>
            <person name="Huneau C."/>
            <person name="Blein T."/>
            <person name="Aime D."/>
            <person name="Laguerre M."/>
            <person name="Taylor J."/>
            <person name="Schubert V."/>
            <person name="Nelson M."/>
            <person name="Geu-Flores F."/>
            <person name="Crespi M."/>
            <person name="Gallardo-Guerrero K."/>
            <person name="Delaux P.-M."/>
            <person name="Salse J."/>
            <person name="Berges H."/>
            <person name="Guyot R."/>
            <person name="Gouzy J."/>
            <person name="Peret B."/>
        </authorList>
    </citation>
    <scope>NUCLEOTIDE SEQUENCE [LARGE SCALE GENOMIC DNA]</scope>
    <source>
        <strain evidence="2">cv. Amiga</strain>
    </source>
</reference>
<gene>
    <name evidence="1" type="ORF">Lalb_Chr14g0363741</name>
</gene>
<accession>A0A6A4PBC1</accession>
<dbReference type="Proteomes" id="UP000447434">
    <property type="component" value="Chromosome 14"/>
</dbReference>
<proteinExistence type="predicted"/>
<evidence type="ECO:0000313" key="2">
    <source>
        <dbReference type="Proteomes" id="UP000447434"/>
    </source>
</evidence>
<dbReference type="AlphaFoldDB" id="A0A6A4PBC1"/>
<sequence length="82" mass="9994">MLRMFFSALGINQNVINKYHYKRIQIRMENPIHVVYKDCWSIRHPKRHHQIFKMPIPRTESSFRNFLCLNSKLVITRPKVNL</sequence>
<organism evidence="1 2">
    <name type="scientific">Lupinus albus</name>
    <name type="common">White lupine</name>
    <name type="synonym">Lupinus termis</name>
    <dbReference type="NCBI Taxonomy" id="3870"/>
    <lineage>
        <taxon>Eukaryota</taxon>
        <taxon>Viridiplantae</taxon>
        <taxon>Streptophyta</taxon>
        <taxon>Embryophyta</taxon>
        <taxon>Tracheophyta</taxon>
        <taxon>Spermatophyta</taxon>
        <taxon>Magnoliopsida</taxon>
        <taxon>eudicotyledons</taxon>
        <taxon>Gunneridae</taxon>
        <taxon>Pentapetalae</taxon>
        <taxon>rosids</taxon>
        <taxon>fabids</taxon>
        <taxon>Fabales</taxon>
        <taxon>Fabaceae</taxon>
        <taxon>Papilionoideae</taxon>
        <taxon>50 kb inversion clade</taxon>
        <taxon>genistoids sensu lato</taxon>
        <taxon>core genistoids</taxon>
        <taxon>Genisteae</taxon>
        <taxon>Lupinus</taxon>
    </lineage>
</organism>
<comment type="caution">
    <text evidence="1">The sequence shown here is derived from an EMBL/GenBank/DDBJ whole genome shotgun (WGS) entry which is preliminary data.</text>
</comment>
<dbReference type="EMBL" id="WOCE01000014">
    <property type="protein sequence ID" value="KAE9599572.1"/>
    <property type="molecule type" value="Genomic_DNA"/>
</dbReference>
<evidence type="ECO:0000313" key="1">
    <source>
        <dbReference type="EMBL" id="KAE9599572.1"/>
    </source>
</evidence>
<protein>
    <submittedName>
        <fullName evidence="1">Uncharacterized protein</fullName>
    </submittedName>
</protein>